<dbReference type="InterPro" id="IPR001079">
    <property type="entry name" value="Galectin_CRD"/>
</dbReference>
<organism evidence="4 5">
    <name type="scientific">Plutella xylostella</name>
    <name type="common">Diamondback moth</name>
    <name type="synonym">Plutella maculipennis</name>
    <dbReference type="NCBI Taxonomy" id="51655"/>
    <lineage>
        <taxon>Eukaryota</taxon>
        <taxon>Metazoa</taxon>
        <taxon>Ecdysozoa</taxon>
        <taxon>Arthropoda</taxon>
        <taxon>Hexapoda</taxon>
        <taxon>Insecta</taxon>
        <taxon>Pterygota</taxon>
        <taxon>Neoptera</taxon>
        <taxon>Endopterygota</taxon>
        <taxon>Lepidoptera</taxon>
        <taxon>Glossata</taxon>
        <taxon>Ditrysia</taxon>
        <taxon>Yponomeutoidea</taxon>
        <taxon>Plutellidae</taxon>
        <taxon>Plutella</taxon>
    </lineage>
</organism>
<reference evidence="4 5" key="1">
    <citation type="submission" date="2021-06" db="EMBL/GenBank/DDBJ databases">
        <title>A haploid diamondback moth (Plutella xylostella L.) genome assembly resolves 31 chromosomes and identifies a diamide resistance mutation.</title>
        <authorList>
            <person name="Ward C.M."/>
            <person name="Perry K.D."/>
            <person name="Baker G."/>
            <person name="Powis K."/>
            <person name="Heckel D.G."/>
            <person name="Baxter S.W."/>
        </authorList>
    </citation>
    <scope>NUCLEOTIDE SEQUENCE [LARGE SCALE GENOMIC DNA]</scope>
    <source>
        <strain evidence="4 5">LV</strain>
        <tissue evidence="4">Single pupa</tissue>
    </source>
</reference>
<evidence type="ECO:0000256" key="2">
    <source>
        <dbReference type="RuleBase" id="RU102079"/>
    </source>
</evidence>
<comment type="caution">
    <text evidence="4">The sequence shown here is derived from an EMBL/GenBank/DDBJ whole genome shotgun (WGS) entry which is preliminary data.</text>
</comment>
<keyword evidence="5" id="KW-1185">Reference proteome</keyword>
<dbReference type="Gene3D" id="2.60.120.200">
    <property type="match status" value="1"/>
</dbReference>
<proteinExistence type="predicted"/>
<dbReference type="EMBL" id="JAHIBW010000009">
    <property type="protein sequence ID" value="KAG7307771.1"/>
    <property type="molecule type" value="Genomic_DNA"/>
</dbReference>
<keyword evidence="1 2" id="KW-0430">Lectin</keyword>
<evidence type="ECO:0000313" key="5">
    <source>
        <dbReference type="Proteomes" id="UP000823941"/>
    </source>
</evidence>
<evidence type="ECO:0000259" key="3">
    <source>
        <dbReference type="PROSITE" id="PS51304"/>
    </source>
</evidence>
<name>A0ABQ7QRU5_PLUXY</name>
<accession>A0ABQ7QRU5</accession>
<evidence type="ECO:0000313" key="4">
    <source>
        <dbReference type="EMBL" id="KAG7307771.1"/>
    </source>
</evidence>
<feature type="domain" description="Galectin" evidence="3">
    <location>
        <begin position="53"/>
        <end position="188"/>
    </location>
</feature>
<protein>
    <recommendedName>
        <fullName evidence="2">Galectin</fullName>
    </recommendedName>
</protein>
<dbReference type="Pfam" id="PF00337">
    <property type="entry name" value="Gal-bind_lectin"/>
    <property type="match status" value="1"/>
</dbReference>
<dbReference type="Proteomes" id="UP000823941">
    <property type="component" value="Chromosome 9"/>
</dbReference>
<gene>
    <name evidence="4" type="ORF">JYU34_006366</name>
</gene>
<dbReference type="PROSITE" id="PS51304">
    <property type="entry name" value="GALECTIN"/>
    <property type="match status" value="1"/>
</dbReference>
<sequence>MLKGCFECLECLGNSAARDRFEADGAYGSHIKGNSQVSTALPPWPAPSRDNETMFLLPRALRDGDSINVSVKTRGVSERRQMSLNLVTGSSYIDYDNTAFKLDLDFTDNITVSTIHNGNNETISTSEAMNFSLEEDITFGINIGSDNVVDIYIGSTFFEQLTLKHSLDQIRYLTLEGDIIKVNQLDFVFA</sequence>
<evidence type="ECO:0000256" key="1">
    <source>
        <dbReference type="ARBA" id="ARBA00022734"/>
    </source>
</evidence>